<proteinExistence type="predicted"/>
<comment type="caution">
    <text evidence="1">The sequence shown here is derived from an EMBL/GenBank/DDBJ whole genome shotgun (WGS) entry which is preliminary data.</text>
</comment>
<accession>A0A0F9Q2R8</accession>
<reference evidence="1" key="1">
    <citation type="journal article" date="2015" name="Nature">
        <title>Complex archaea that bridge the gap between prokaryotes and eukaryotes.</title>
        <authorList>
            <person name="Spang A."/>
            <person name="Saw J.H."/>
            <person name="Jorgensen S.L."/>
            <person name="Zaremba-Niedzwiedzka K."/>
            <person name="Martijn J."/>
            <person name="Lind A.E."/>
            <person name="van Eijk R."/>
            <person name="Schleper C."/>
            <person name="Guy L."/>
            <person name="Ettema T.J."/>
        </authorList>
    </citation>
    <scope>NUCLEOTIDE SEQUENCE</scope>
</reference>
<sequence length="116" mass="13666">MLYKIKIVGMGCVYLERLETSGRSFNSDYYIETRIMSNIQIIQDAFVIQLICPVCSDGCITQEMIQYRDFPEWMFCPHCDLVILTPVPVDIYKEGELAYMGHQAKEFIKRWKDEHN</sequence>
<gene>
    <name evidence="1" type="ORF">LCGC14_1145180</name>
</gene>
<protein>
    <submittedName>
        <fullName evidence="1">Uncharacterized protein</fullName>
    </submittedName>
</protein>
<dbReference type="AlphaFoldDB" id="A0A0F9Q2R8"/>
<dbReference type="EMBL" id="LAZR01005465">
    <property type="protein sequence ID" value="KKM99712.1"/>
    <property type="molecule type" value="Genomic_DNA"/>
</dbReference>
<evidence type="ECO:0000313" key="1">
    <source>
        <dbReference type="EMBL" id="KKM99712.1"/>
    </source>
</evidence>
<name>A0A0F9Q2R8_9ZZZZ</name>
<organism evidence="1">
    <name type="scientific">marine sediment metagenome</name>
    <dbReference type="NCBI Taxonomy" id="412755"/>
    <lineage>
        <taxon>unclassified sequences</taxon>
        <taxon>metagenomes</taxon>
        <taxon>ecological metagenomes</taxon>
    </lineage>
</organism>